<dbReference type="EMBL" id="JAGPXE010000001">
    <property type="protein sequence ID" value="MBQ0923101.1"/>
    <property type="molecule type" value="Genomic_DNA"/>
</dbReference>
<dbReference type="Pfam" id="PF05331">
    <property type="entry name" value="DUF742"/>
    <property type="match status" value="1"/>
</dbReference>
<gene>
    <name evidence="1" type="ORF">KBO27_04045</name>
</gene>
<organism evidence="1 2">
    <name type="scientific">Saccharopolyspora endophytica</name>
    <dbReference type="NCBI Taxonomy" id="543886"/>
    <lineage>
        <taxon>Bacteria</taxon>
        <taxon>Bacillati</taxon>
        <taxon>Actinomycetota</taxon>
        <taxon>Actinomycetes</taxon>
        <taxon>Pseudonocardiales</taxon>
        <taxon>Pseudonocardiaceae</taxon>
        <taxon>Saccharopolyspora</taxon>
    </lineage>
</organism>
<dbReference type="SUPFAM" id="SSF46785">
    <property type="entry name" value="Winged helix' DNA-binding domain"/>
    <property type="match status" value="1"/>
</dbReference>
<reference evidence="1 2" key="1">
    <citation type="submission" date="2021-04" db="EMBL/GenBank/DDBJ databases">
        <title>Whole-genome sequencing of Saccharopolyspora endophytica KCTC 19397.</title>
        <authorList>
            <person name="Ay H."/>
            <person name="Saygin H."/>
            <person name="Sahin N."/>
        </authorList>
    </citation>
    <scope>NUCLEOTIDE SEQUENCE [LARGE SCALE GENOMIC DNA]</scope>
    <source>
        <strain evidence="1 2">KCTC 19397</strain>
    </source>
</reference>
<dbReference type="PANTHER" id="PTHR36221">
    <property type="entry name" value="DUF742 DOMAIN-CONTAINING PROTEIN"/>
    <property type="match status" value="1"/>
</dbReference>
<dbReference type="Proteomes" id="UP000674084">
    <property type="component" value="Unassembled WGS sequence"/>
</dbReference>
<protein>
    <submittedName>
        <fullName evidence="1">DUF742 domain-containing protein</fullName>
    </submittedName>
</protein>
<accession>A0ABS5D9Y1</accession>
<name>A0ABS5D9Y1_9PSEU</name>
<comment type="caution">
    <text evidence="1">The sequence shown here is derived from an EMBL/GenBank/DDBJ whole genome shotgun (WGS) entry which is preliminary data.</text>
</comment>
<dbReference type="PANTHER" id="PTHR36221:SF1">
    <property type="entry name" value="DUF742 DOMAIN-CONTAINING PROTEIN"/>
    <property type="match status" value="1"/>
</dbReference>
<proteinExistence type="predicted"/>
<dbReference type="InterPro" id="IPR007995">
    <property type="entry name" value="DUF742"/>
</dbReference>
<sequence length="120" mass="13580">MTNVDDDDPLVPAYAIADGRTREADGDLDIATLVELHPEVSTTQLSREYRLIAETLRRHGRLSVVEIAGHLGWPVVSVVALVTDLRRWNRIIFHAPELFTAQERPSLDLLERVRFGLLKL</sequence>
<evidence type="ECO:0000313" key="1">
    <source>
        <dbReference type="EMBL" id="MBQ0923101.1"/>
    </source>
</evidence>
<evidence type="ECO:0000313" key="2">
    <source>
        <dbReference type="Proteomes" id="UP000674084"/>
    </source>
</evidence>
<keyword evidence="2" id="KW-1185">Reference proteome</keyword>
<dbReference type="InterPro" id="IPR036390">
    <property type="entry name" value="WH_DNA-bd_sf"/>
</dbReference>
<dbReference type="RefSeq" id="WP_210968564.1">
    <property type="nucleotide sequence ID" value="NZ_JAGPXE010000001.1"/>
</dbReference>